<sequence>MKRFFLLFIMCFSFSACMQGEVDRLNDELEKLKEQLSAYEAAQEQEIKNFQETIQNLRYQLIDVIAKNEELEEELGSVAHELDSVSNELIDLLDKHLLLTEDFDSLSSDLDSLNLDLDSLNNELEVHRNKIYWGSISTDADYDSLIEHNVVVMGSVFVRSENDLEKLKNIQAISGDIVLKNTNVSTFSLNRLRTLGGDLLFENNISLNSVELDSLLAVAGGFKLLDNPSISEITLEQLVIIEEEFELRGNEDLDSDNLNAATAVYDFPSLLMIGDDFKIYKTSNLLGLTTPKLTLVGGTFELSETYGLDQFDFSSLSVVSGDISLKSTDISSLAVDLLVKIEGDLMLKNNSELSGFSIAKVTTIEGELEWVDNPNLSLIGMNALETIGKGLKIRLNNNSLSSEESLNYEFPMLKSLGGDLQVKQLNNLVEFKVPALESIDGELVLEQILALEKMDFTSLTSLNGGLKLQNIETDENIGKLDNLDVFNALNEISGDIYIDLPSLTTFSGFSALSSSHDGLNITISNSEDLKELSGFDVLESVYKVDISPKNIDINGGIIDLFAKLKQGHVRILSKQADLDSYTTLSVKSFTEIESGSFTMDLINVSADFEENFFASYTDSLSSNLWTNNSIVDITINKYVSDMDNIGLCTLTNFFNSDLMLELEDEVLFEYQLFDHVIGVELDTDNNPIPTVKYPVDADSPLADENFCL</sequence>
<evidence type="ECO:0000256" key="7">
    <source>
        <dbReference type="SAM" id="SignalP"/>
    </source>
</evidence>
<gene>
    <name evidence="8" type="ORF">BC781_104212</name>
</gene>
<keyword evidence="4 7" id="KW-0732">Signal</keyword>
<dbReference type="EMBL" id="QGDO01000004">
    <property type="protein sequence ID" value="PWJ40946.1"/>
    <property type="molecule type" value="Genomic_DNA"/>
</dbReference>
<dbReference type="AlphaFoldDB" id="A0A315Z869"/>
<accession>A0A315Z869</accession>
<evidence type="ECO:0000313" key="8">
    <source>
        <dbReference type="EMBL" id="PWJ40946.1"/>
    </source>
</evidence>
<keyword evidence="5" id="KW-0325">Glycoprotein</keyword>
<dbReference type="OrthoDB" id="9765957at2"/>
<protein>
    <submittedName>
        <fullName evidence="8">Receptor L domain-containing protein</fullName>
    </submittedName>
</protein>
<comment type="subcellular location">
    <subcellularLocation>
        <location evidence="1">Secreted</location>
        <location evidence="1">Cell wall</location>
    </subcellularLocation>
</comment>
<proteinExistence type="predicted"/>
<keyword evidence="3" id="KW-0964">Secreted</keyword>
<dbReference type="RefSeq" id="WP_109619843.1">
    <property type="nucleotide sequence ID" value="NZ_QGDO01000004.1"/>
</dbReference>
<feature type="signal peptide" evidence="7">
    <location>
        <begin position="1"/>
        <end position="18"/>
    </location>
</feature>
<reference evidence="8 9" key="1">
    <citation type="submission" date="2018-03" db="EMBL/GenBank/DDBJ databases">
        <title>Genomic Encyclopedia of Archaeal and Bacterial Type Strains, Phase II (KMG-II): from individual species to whole genera.</title>
        <authorList>
            <person name="Goeker M."/>
        </authorList>
    </citation>
    <scope>NUCLEOTIDE SEQUENCE [LARGE SCALE GENOMIC DNA]</scope>
    <source>
        <strain evidence="8 9">DSM 28229</strain>
    </source>
</reference>
<dbReference type="GO" id="GO:0030313">
    <property type="term" value="C:cell envelope"/>
    <property type="evidence" value="ECO:0007669"/>
    <property type="project" value="UniProtKB-SubCell"/>
</dbReference>
<evidence type="ECO:0000256" key="1">
    <source>
        <dbReference type="ARBA" id="ARBA00004191"/>
    </source>
</evidence>
<comment type="caution">
    <text evidence="8">The sequence shown here is derived from an EMBL/GenBank/DDBJ whole genome shotgun (WGS) entry which is preliminary data.</text>
</comment>
<dbReference type="PANTHER" id="PTHR31018">
    <property type="entry name" value="SPORULATION-SPECIFIC PROTEIN-RELATED"/>
    <property type="match status" value="1"/>
</dbReference>
<dbReference type="Proteomes" id="UP000245535">
    <property type="component" value="Unassembled WGS sequence"/>
</dbReference>
<organism evidence="8 9">
    <name type="scientific">Sediminitomix flava</name>
    <dbReference type="NCBI Taxonomy" id="379075"/>
    <lineage>
        <taxon>Bacteria</taxon>
        <taxon>Pseudomonadati</taxon>
        <taxon>Bacteroidota</taxon>
        <taxon>Cytophagia</taxon>
        <taxon>Cytophagales</taxon>
        <taxon>Flammeovirgaceae</taxon>
        <taxon>Sediminitomix</taxon>
    </lineage>
</organism>
<dbReference type="Gene3D" id="3.80.20.20">
    <property type="entry name" value="Receptor L-domain"/>
    <property type="match status" value="2"/>
</dbReference>
<dbReference type="PANTHER" id="PTHR31018:SF3">
    <property type="entry name" value="RECEPTOR PROTEIN-TYROSINE KINASE"/>
    <property type="match status" value="1"/>
</dbReference>
<keyword evidence="8" id="KW-0675">Receptor</keyword>
<dbReference type="InterPro" id="IPR051648">
    <property type="entry name" value="CWI-Assembly_Regulator"/>
</dbReference>
<evidence type="ECO:0000256" key="6">
    <source>
        <dbReference type="SAM" id="Coils"/>
    </source>
</evidence>
<dbReference type="InterPro" id="IPR036941">
    <property type="entry name" value="Rcpt_L-dom_sf"/>
</dbReference>
<feature type="coiled-coil region" evidence="6">
    <location>
        <begin position="15"/>
        <end position="130"/>
    </location>
</feature>
<feature type="chain" id="PRO_5016392240" evidence="7">
    <location>
        <begin position="19"/>
        <end position="708"/>
    </location>
</feature>
<keyword evidence="2" id="KW-0134">Cell wall</keyword>
<keyword evidence="6" id="KW-0175">Coiled coil</keyword>
<evidence type="ECO:0000256" key="4">
    <source>
        <dbReference type="ARBA" id="ARBA00022729"/>
    </source>
</evidence>
<evidence type="ECO:0000313" key="9">
    <source>
        <dbReference type="Proteomes" id="UP000245535"/>
    </source>
</evidence>
<dbReference type="PROSITE" id="PS51257">
    <property type="entry name" value="PROKAR_LIPOPROTEIN"/>
    <property type="match status" value="1"/>
</dbReference>
<dbReference type="SUPFAM" id="SSF52058">
    <property type="entry name" value="L domain-like"/>
    <property type="match status" value="3"/>
</dbReference>
<keyword evidence="9" id="KW-1185">Reference proteome</keyword>
<name>A0A315Z869_SEDFL</name>
<dbReference type="Gene3D" id="1.10.287.1490">
    <property type="match status" value="1"/>
</dbReference>
<evidence type="ECO:0000256" key="3">
    <source>
        <dbReference type="ARBA" id="ARBA00022525"/>
    </source>
</evidence>
<evidence type="ECO:0000256" key="2">
    <source>
        <dbReference type="ARBA" id="ARBA00022512"/>
    </source>
</evidence>
<evidence type="ECO:0000256" key="5">
    <source>
        <dbReference type="ARBA" id="ARBA00023180"/>
    </source>
</evidence>